<dbReference type="InterPro" id="IPR013901">
    <property type="entry name" value="Anthrone_oxy"/>
</dbReference>
<protein>
    <recommendedName>
        <fullName evidence="4">DUF1772 domain-containing protein</fullName>
    </recommendedName>
</protein>
<evidence type="ECO:0000313" key="2">
    <source>
        <dbReference type="EMBL" id="EFN56684.1"/>
    </source>
</evidence>
<dbReference type="InParanoid" id="E1ZBQ7"/>
<dbReference type="GeneID" id="17355931"/>
<dbReference type="Pfam" id="PF08592">
    <property type="entry name" value="Anthrone_oxy"/>
    <property type="match status" value="1"/>
</dbReference>
<reference evidence="2 3" key="1">
    <citation type="journal article" date="2010" name="Plant Cell">
        <title>The Chlorella variabilis NC64A genome reveals adaptation to photosymbiosis, coevolution with viruses, and cryptic sex.</title>
        <authorList>
            <person name="Blanc G."/>
            <person name="Duncan G."/>
            <person name="Agarkova I."/>
            <person name="Borodovsky M."/>
            <person name="Gurnon J."/>
            <person name="Kuo A."/>
            <person name="Lindquist E."/>
            <person name="Lucas S."/>
            <person name="Pangilinan J."/>
            <person name="Polle J."/>
            <person name="Salamov A."/>
            <person name="Terry A."/>
            <person name="Yamada T."/>
            <person name="Dunigan D.D."/>
            <person name="Grigoriev I.V."/>
            <person name="Claverie J.M."/>
            <person name="Van Etten J.L."/>
        </authorList>
    </citation>
    <scope>NUCLEOTIDE SEQUENCE [LARGE SCALE GENOMIC DNA]</scope>
    <source>
        <strain evidence="2 3">NC64A</strain>
    </source>
</reference>
<evidence type="ECO:0000313" key="3">
    <source>
        <dbReference type="Proteomes" id="UP000008141"/>
    </source>
</evidence>
<dbReference type="RefSeq" id="XP_005848786.1">
    <property type="nucleotide sequence ID" value="XM_005848724.1"/>
</dbReference>
<evidence type="ECO:0008006" key="4">
    <source>
        <dbReference type="Google" id="ProtNLM"/>
    </source>
</evidence>
<keyword evidence="1" id="KW-0472">Membrane</keyword>
<keyword evidence="3" id="KW-1185">Reference proteome</keyword>
<organism evidence="3">
    <name type="scientific">Chlorella variabilis</name>
    <name type="common">Green alga</name>
    <dbReference type="NCBI Taxonomy" id="554065"/>
    <lineage>
        <taxon>Eukaryota</taxon>
        <taxon>Viridiplantae</taxon>
        <taxon>Chlorophyta</taxon>
        <taxon>core chlorophytes</taxon>
        <taxon>Trebouxiophyceae</taxon>
        <taxon>Chlorellales</taxon>
        <taxon>Chlorellaceae</taxon>
        <taxon>Chlorella clade</taxon>
        <taxon>Chlorella</taxon>
    </lineage>
</organism>
<dbReference type="EMBL" id="GL433841">
    <property type="protein sequence ID" value="EFN56684.1"/>
    <property type="molecule type" value="Genomic_DNA"/>
</dbReference>
<sequence length="171" mass="17511">MDSTGAATALAAVAAAGVFEGVALFLSAADPVPSYNDPSQDAKELLRGWRRMFPEAKAFQIKVIALGTAAAATTAWGLRDGSPRAAAAFGLAAAANVAIVAHTMRNMMPLNNHLMAAGEAEKEGDASIAAKLQQARTGLGRWGRLHSLRTALGAVALGASLYGAHSLLTSK</sequence>
<dbReference type="AlphaFoldDB" id="E1ZBQ7"/>
<feature type="transmembrane region" description="Helical" evidence="1">
    <location>
        <begin position="58"/>
        <end position="78"/>
    </location>
</feature>
<evidence type="ECO:0000256" key="1">
    <source>
        <dbReference type="SAM" id="Phobius"/>
    </source>
</evidence>
<dbReference type="KEGG" id="cvr:CHLNCDRAFT_144574"/>
<proteinExistence type="predicted"/>
<dbReference type="Proteomes" id="UP000008141">
    <property type="component" value="Unassembled WGS sequence"/>
</dbReference>
<dbReference type="PANTHER" id="PTHR36535">
    <property type="entry name" value="YALI0E30327P"/>
    <property type="match status" value="1"/>
</dbReference>
<keyword evidence="1" id="KW-1133">Transmembrane helix</keyword>
<accession>E1ZBQ7</accession>
<gene>
    <name evidence="2" type="ORF">CHLNCDRAFT_144574</name>
</gene>
<name>E1ZBQ7_CHLVA</name>
<dbReference type="OrthoDB" id="10481071at2759"/>
<keyword evidence="1" id="KW-0812">Transmembrane</keyword>
<feature type="transmembrane region" description="Helical" evidence="1">
    <location>
        <begin position="85"/>
        <end position="104"/>
    </location>
</feature>
<dbReference type="PANTHER" id="PTHR36535:SF1">
    <property type="entry name" value="DUF1772 DOMAIN-CONTAINING PROTEIN"/>
    <property type="match status" value="1"/>
</dbReference>
<feature type="transmembrane region" description="Helical" evidence="1">
    <location>
        <begin position="148"/>
        <end position="168"/>
    </location>
</feature>